<dbReference type="PANTHER" id="PTHR43292">
    <property type="entry name" value="ACYL-COA DEHYDROGENASE"/>
    <property type="match status" value="1"/>
</dbReference>
<sequence length="776" mass="80487">MASVTAGIGSIGITSEHRDLAESVRGWLARAAPPAVMRAALDAEVEERPGFWGEMAKQGLLANHLPEEFGGAGAGLMTLAVALEEVGRAGMPGPFLPTVVAGVFLAEVEAGAGAGVDAGAGTEAGPETGSEAAGVVGQSLGDVITALGDGSATAAVAMSAASVVAEPVDGGYRVSGSVEPVIGAGLADWLVLTARRSDGSEIQVVVAAAEAEISPLVSLDRTRRVARVSVDGVVVRRERVVVGAGGALDRTAALLAAAEAVGIADWCTRTAAEYAKVRVQFGRPIGQFQGVKHRCARMVARMEQARSAVWDAVFVGGGTRVSDEDAELPVAVAAALALDAAVECAKDCVQVLGGIGFTWEHDAHVYLRRALTLRQVFGPTSRWRGRVAELAAGGRRRELRVDLPERAEEYREAARAAFAGVSGLTPAEQRRELAGIGYAAPYLPEPYGRAAGPAEQIVIAQEMAAAKVRLPDIVIGNWAVPTLVKYGTEEQCERFVLPTLRGEIVWCQLFSEPGAGSDLAALTTRATRVEGDGEGGGGSGWRLDGQKVWTSVANFAQWAICIARTDVEKPKHEGITYFLVDMKSEGVDVRPLREITGASMFNEVFLDGVFVPDELVVGEVNGGWPLARNTLGNERVSLASGPVLGGSLEGLLGAVAAARSGAGAGVDATTGQRLGELVCQGQSAALLGMRTTLRQLSGMEQGPEASIRKLISMQLAQDVAELGLELLGAGGATEEAGAAAGWTQAFLSSRCLTIAGGTTEVQLNVIGERILGLPRD</sequence>
<dbReference type="Pfam" id="PF02771">
    <property type="entry name" value="Acyl-CoA_dh_N"/>
    <property type="match status" value="2"/>
</dbReference>
<evidence type="ECO:0000256" key="4">
    <source>
        <dbReference type="ARBA" id="ARBA00022827"/>
    </source>
</evidence>
<evidence type="ECO:0000256" key="2">
    <source>
        <dbReference type="ARBA" id="ARBA00009347"/>
    </source>
</evidence>
<dbReference type="PANTHER" id="PTHR43292:SF4">
    <property type="entry name" value="ACYL-COA DEHYDROGENASE FADE34"/>
    <property type="match status" value="1"/>
</dbReference>
<dbReference type="Proteomes" id="UP001500751">
    <property type="component" value="Unassembled WGS sequence"/>
</dbReference>
<keyword evidence="4" id="KW-0274">FAD</keyword>
<evidence type="ECO:0000259" key="6">
    <source>
        <dbReference type="Pfam" id="PF00441"/>
    </source>
</evidence>
<reference evidence="9 10" key="1">
    <citation type="journal article" date="2019" name="Int. J. Syst. Evol. Microbiol.">
        <title>The Global Catalogue of Microorganisms (GCM) 10K type strain sequencing project: providing services to taxonomists for standard genome sequencing and annotation.</title>
        <authorList>
            <consortium name="The Broad Institute Genomics Platform"/>
            <consortium name="The Broad Institute Genome Sequencing Center for Infectious Disease"/>
            <person name="Wu L."/>
            <person name="Ma J."/>
        </authorList>
    </citation>
    <scope>NUCLEOTIDE SEQUENCE [LARGE SCALE GENOMIC DNA]</scope>
    <source>
        <strain evidence="9 10">JCM 16014</strain>
    </source>
</reference>
<dbReference type="InterPro" id="IPR009100">
    <property type="entry name" value="AcylCoA_DH/oxidase_NM_dom_sf"/>
</dbReference>
<keyword evidence="3" id="KW-0285">Flavoprotein</keyword>
<feature type="domain" description="Acyl-CoA dehydrogenase/oxidase N-terminal" evidence="8">
    <location>
        <begin position="14"/>
        <end position="100"/>
    </location>
</feature>
<feature type="domain" description="Acyl-CoA dehydrogenase/oxidase C-terminal" evidence="6">
    <location>
        <begin position="254"/>
        <end position="389"/>
    </location>
</feature>
<dbReference type="RefSeq" id="WP_344665281.1">
    <property type="nucleotide sequence ID" value="NZ_BAAAQN010000008.1"/>
</dbReference>
<name>A0ABN2TXG0_9ACTN</name>
<dbReference type="InterPro" id="IPR009075">
    <property type="entry name" value="AcylCo_DH/oxidase_C"/>
</dbReference>
<dbReference type="InterPro" id="IPR037069">
    <property type="entry name" value="AcylCoA_DH/ox_N_sf"/>
</dbReference>
<accession>A0ABN2TXG0</accession>
<feature type="domain" description="Acyl-CoA oxidase/dehydrogenase middle" evidence="7">
    <location>
        <begin position="507"/>
        <end position="606"/>
    </location>
</feature>
<keyword evidence="10" id="KW-1185">Reference proteome</keyword>
<dbReference type="Pfam" id="PF02770">
    <property type="entry name" value="Acyl-CoA_dh_M"/>
    <property type="match status" value="1"/>
</dbReference>
<protein>
    <submittedName>
        <fullName evidence="9">Acyl-CoA dehydrogenase</fullName>
    </submittedName>
</protein>
<feature type="domain" description="Acyl-CoA dehydrogenase/oxidase C-terminal" evidence="6">
    <location>
        <begin position="621"/>
        <end position="771"/>
    </location>
</feature>
<feature type="domain" description="Acyl-CoA dehydrogenase/oxidase N-terminal" evidence="8">
    <location>
        <begin position="422"/>
        <end position="503"/>
    </location>
</feature>
<evidence type="ECO:0000259" key="7">
    <source>
        <dbReference type="Pfam" id="PF02770"/>
    </source>
</evidence>
<evidence type="ECO:0000313" key="10">
    <source>
        <dbReference type="Proteomes" id="UP001500751"/>
    </source>
</evidence>
<dbReference type="SUPFAM" id="SSF47203">
    <property type="entry name" value="Acyl-CoA dehydrogenase C-terminal domain-like"/>
    <property type="match status" value="2"/>
</dbReference>
<keyword evidence="5" id="KW-0560">Oxidoreductase</keyword>
<organism evidence="9 10">
    <name type="scientific">Catenulispora yoronensis</name>
    <dbReference type="NCBI Taxonomy" id="450799"/>
    <lineage>
        <taxon>Bacteria</taxon>
        <taxon>Bacillati</taxon>
        <taxon>Actinomycetota</taxon>
        <taxon>Actinomycetes</taxon>
        <taxon>Catenulisporales</taxon>
        <taxon>Catenulisporaceae</taxon>
        <taxon>Catenulispora</taxon>
    </lineage>
</organism>
<evidence type="ECO:0000259" key="8">
    <source>
        <dbReference type="Pfam" id="PF02771"/>
    </source>
</evidence>
<dbReference type="Gene3D" id="1.10.540.10">
    <property type="entry name" value="Acyl-CoA dehydrogenase/oxidase, N-terminal domain"/>
    <property type="match status" value="2"/>
</dbReference>
<dbReference type="EMBL" id="BAAAQN010000008">
    <property type="protein sequence ID" value="GAA2022865.1"/>
    <property type="molecule type" value="Genomic_DNA"/>
</dbReference>
<proteinExistence type="inferred from homology"/>
<comment type="caution">
    <text evidence="9">The sequence shown here is derived from an EMBL/GenBank/DDBJ whole genome shotgun (WGS) entry which is preliminary data.</text>
</comment>
<dbReference type="InterPro" id="IPR006091">
    <property type="entry name" value="Acyl-CoA_Oxase/DH_mid-dom"/>
</dbReference>
<evidence type="ECO:0000313" key="9">
    <source>
        <dbReference type="EMBL" id="GAA2022865.1"/>
    </source>
</evidence>
<dbReference type="InterPro" id="IPR013786">
    <property type="entry name" value="AcylCoA_DH/ox_N"/>
</dbReference>
<gene>
    <name evidence="9" type="ORF">GCM10009839_20440</name>
</gene>
<dbReference type="Pfam" id="PF00441">
    <property type="entry name" value="Acyl-CoA_dh_1"/>
    <property type="match status" value="2"/>
</dbReference>
<dbReference type="InterPro" id="IPR052161">
    <property type="entry name" value="Mycobact_Acyl-CoA_DH"/>
</dbReference>
<dbReference type="Gene3D" id="1.20.140.10">
    <property type="entry name" value="Butyryl-CoA Dehydrogenase, subunit A, domain 3"/>
    <property type="match status" value="2"/>
</dbReference>
<evidence type="ECO:0000256" key="3">
    <source>
        <dbReference type="ARBA" id="ARBA00022630"/>
    </source>
</evidence>
<dbReference type="SUPFAM" id="SSF56645">
    <property type="entry name" value="Acyl-CoA dehydrogenase NM domain-like"/>
    <property type="match status" value="2"/>
</dbReference>
<dbReference type="InterPro" id="IPR046373">
    <property type="entry name" value="Acyl-CoA_Oxase/DH_mid-dom_sf"/>
</dbReference>
<dbReference type="Gene3D" id="2.40.110.10">
    <property type="entry name" value="Butyryl-CoA Dehydrogenase, subunit A, domain 2"/>
    <property type="match status" value="2"/>
</dbReference>
<comment type="cofactor">
    <cofactor evidence="1">
        <name>FAD</name>
        <dbReference type="ChEBI" id="CHEBI:57692"/>
    </cofactor>
</comment>
<dbReference type="InterPro" id="IPR036250">
    <property type="entry name" value="AcylCo_DH-like_C"/>
</dbReference>
<evidence type="ECO:0000256" key="1">
    <source>
        <dbReference type="ARBA" id="ARBA00001974"/>
    </source>
</evidence>
<evidence type="ECO:0000256" key="5">
    <source>
        <dbReference type="ARBA" id="ARBA00023002"/>
    </source>
</evidence>
<comment type="similarity">
    <text evidence="2">Belongs to the acyl-CoA dehydrogenase family.</text>
</comment>